<evidence type="ECO:0000313" key="1">
    <source>
        <dbReference type="EMBL" id="KAJ8995718.1"/>
    </source>
</evidence>
<proteinExistence type="predicted"/>
<comment type="caution">
    <text evidence="1">The sequence shown here is derived from an EMBL/GenBank/DDBJ whole genome shotgun (WGS) entry which is preliminary data.</text>
</comment>
<protein>
    <submittedName>
        <fullName evidence="1">Uncharacterized protein</fullName>
    </submittedName>
</protein>
<dbReference type="AlphaFoldDB" id="A0AAN6F2W9"/>
<evidence type="ECO:0000313" key="2">
    <source>
        <dbReference type="Proteomes" id="UP001161757"/>
    </source>
</evidence>
<gene>
    <name evidence="1" type="ORF">HRR80_000477</name>
</gene>
<organism evidence="1 2">
    <name type="scientific">Exophiala dermatitidis</name>
    <name type="common">Black yeast-like fungus</name>
    <name type="synonym">Wangiella dermatitidis</name>
    <dbReference type="NCBI Taxonomy" id="5970"/>
    <lineage>
        <taxon>Eukaryota</taxon>
        <taxon>Fungi</taxon>
        <taxon>Dikarya</taxon>
        <taxon>Ascomycota</taxon>
        <taxon>Pezizomycotina</taxon>
        <taxon>Eurotiomycetes</taxon>
        <taxon>Chaetothyriomycetidae</taxon>
        <taxon>Chaetothyriales</taxon>
        <taxon>Herpotrichiellaceae</taxon>
        <taxon>Exophiala</taxon>
    </lineage>
</organism>
<accession>A0AAN6F2W9</accession>
<sequence length="232" mass="23572">MILSSFSPSPASHLLSSSIQVLKPSPSFAVPSVTHSRHEKSIPIQPSKMRSSAVIATLLFTASALAVPLNAASGSNALEVKREAAPTVDAVVEKRALIDLSPVTNLVGDLLATVTGLLSTITGSVTDLDSSINKILSDAETDVNGTLTTVKSTLSGLISQLDSTLGSLGLSGSLGGVGSDLNTSITEVQTLLTDVEALGGKVDAGDLLSEVTTLVQQLLSALTGLTSSATKH</sequence>
<dbReference type="Proteomes" id="UP001161757">
    <property type="component" value="Unassembled WGS sequence"/>
</dbReference>
<reference evidence="1" key="1">
    <citation type="submission" date="2023-01" db="EMBL/GenBank/DDBJ databases">
        <title>Exophiala dermititidis isolated from Cystic Fibrosis Patient.</title>
        <authorList>
            <person name="Kurbessoian T."/>
            <person name="Crocker A."/>
            <person name="Murante D."/>
            <person name="Hogan D.A."/>
            <person name="Stajich J.E."/>
        </authorList>
    </citation>
    <scope>NUCLEOTIDE SEQUENCE</scope>
    <source>
        <strain evidence="1">Ex8</strain>
    </source>
</reference>
<name>A0AAN6F2W9_EXODE</name>
<dbReference type="EMBL" id="JAJGCB010000001">
    <property type="protein sequence ID" value="KAJ8995718.1"/>
    <property type="molecule type" value="Genomic_DNA"/>
</dbReference>